<accession>A0A151NWQ4</accession>
<evidence type="ECO:0000256" key="17">
    <source>
        <dbReference type="ARBA" id="ARBA00047548"/>
    </source>
</evidence>
<reference evidence="24 25" key="1">
    <citation type="journal article" date="2012" name="Genome Biol.">
        <title>Sequencing three crocodilian genomes to illuminate the evolution of archosaurs and amniotes.</title>
        <authorList>
            <person name="St John J.A."/>
            <person name="Braun E.L."/>
            <person name="Isberg S.R."/>
            <person name="Miles L.G."/>
            <person name="Chong A.Y."/>
            <person name="Gongora J."/>
            <person name="Dalzell P."/>
            <person name="Moran C."/>
            <person name="Bed'hom B."/>
            <person name="Abzhanov A."/>
            <person name="Burgess S.C."/>
            <person name="Cooksey A.M."/>
            <person name="Castoe T.A."/>
            <person name="Crawford N.G."/>
            <person name="Densmore L.D."/>
            <person name="Drew J.C."/>
            <person name="Edwards S.V."/>
            <person name="Faircloth B.C."/>
            <person name="Fujita M.K."/>
            <person name="Greenwold M.J."/>
            <person name="Hoffmann F.G."/>
            <person name="Howard J.M."/>
            <person name="Iguchi T."/>
            <person name="Janes D.E."/>
            <person name="Khan S.Y."/>
            <person name="Kohno S."/>
            <person name="de Koning A.J."/>
            <person name="Lance S.L."/>
            <person name="McCarthy F.M."/>
            <person name="McCormack J.E."/>
            <person name="Merchant M.E."/>
            <person name="Peterson D.G."/>
            <person name="Pollock D.D."/>
            <person name="Pourmand N."/>
            <person name="Raney B.J."/>
            <person name="Roessler K.A."/>
            <person name="Sanford J.R."/>
            <person name="Sawyer R.H."/>
            <person name="Schmidt C.J."/>
            <person name="Triplett E.W."/>
            <person name="Tuberville T.D."/>
            <person name="Venegas-Anaya M."/>
            <person name="Howard J.T."/>
            <person name="Jarvis E.D."/>
            <person name="Guillette L.J.Jr."/>
            <person name="Glenn T.C."/>
            <person name="Green R.E."/>
            <person name="Ray D.A."/>
        </authorList>
    </citation>
    <scope>NUCLEOTIDE SEQUENCE [LARGE SCALE GENOMIC DNA]</scope>
    <source>
        <strain evidence="24">KSC_2009_1</strain>
    </source>
</reference>
<evidence type="ECO:0000313" key="24">
    <source>
        <dbReference type="EMBL" id="KYO41307.1"/>
    </source>
</evidence>
<dbReference type="eggNOG" id="KOG2007">
    <property type="taxonomic scope" value="Eukaryota"/>
</dbReference>
<gene>
    <name evidence="24" type="primary">CARS2</name>
    <name evidence="24" type="ORF">Y1Q_0006159</name>
</gene>
<dbReference type="FunFam" id="3.40.50.620:FF:000027">
    <property type="entry name" value="Cysteine--tRNA ligase, cytoplasmic"/>
    <property type="match status" value="1"/>
</dbReference>
<evidence type="ECO:0000256" key="7">
    <source>
        <dbReference type="ARBA" id="ARBA00022741"/>
    </source>
</evidence>
<evidence type="ECO:0000256" key="19">
    <source>
        <dbReference type="ARBA" id="ARBA00048609"/>
    </source>
</evidence>
<keyword evidence="6" id="KW-0479">Metal-binding</keyword>
<evidence type="ECO:0000256" key="9">
    <source>
        <dbReference type="ARBA" id="ARBA00022840"/>
    </source>
</evidence>
<keyword evidence="12" id="KW-0030">Aminoacyl-tRNA synthetase</keyword>
<comment type="catalytic activity">
    <reaction evidence="20">
        <text>tRNA(Cys) + L-cysteine + ATP = L-cysteinyl-tRNA(Cys) + AMP + diphosphate</text>
        <dbReference type="Rhea" id="RHEA:17773"/>
        <dbReference type="Rhea" id="RHEA-COMP:9661"/>
        <dbReference type="Rhea" id="RHEA-COMP:9679"/>
        <dbReference type="ChEBI" id="CHEBI:30616"/>
        <dbReference type="ChEBI" id="CHEBI:33019"/>
        <dbReference type="ChEBI" id="CHEBI:35235"/>
        <dbReference type="ChEBI" id="CHEBI:78442"/>
        <dbReference type="ChEBI" id="CHEBI:78517"/>
        <dbReference type="ChEBI" id="CHEBI:456215"/>
        <dbReference type="EC" id="6.1.1.16"/>
    </reaction>
    <physiologicalReaction direction="right-to-left" evidence="20">
        <dbReference type="Rhea" id="RHEA:17775"/>
    </physiologicalReaction>
</comment>
<evidence type="ECO:0000256" key="4">
    <source>
        <dbReference type="ARBA" id="ARBA00012832"/>
    </source>
</evidence>
<dbReference type="InterPro" id="IPR015803">
    <property type="entry name" value="Cys-tRNA-ligase"/>
</dbReference>
<dbReference type="GO" id="GO:0006423">
    <property type="term" value="P:cysteinyl-tRNA aminoacylation"/>
    <property type="evidence" value="ECO:0007669"/>
    <property type="project" value="InterPro"/>
</dbReference>
<evidence type="ECO:0000313" key="25">
    <source>
        <dbReference type="Proteomes" id="UP000050525"/>
    </source>
</evidence>
<dbReference type="GO" id="GO:0046872">
    <property type="term" value="F:metal ion binding"/>
    <property type="evidence" value="ECO:0007669"/>
    <property type="project" value="UniProtKB-KW"/>
</dbReference>
<evidence type="ECO:0000256" key="21">
    <source>
        <dbReference type="ARBA" id="ARBA00072679"/>
    </source>
</evidence>
<evidence type="ECO:0000256" key="18">
    <source>
        <dbReference type="ARBA" id="ARBA00047731"/>
    </source>
</evidence>
<dbReference type="HAMAP" id="MF_00041">
    <property type="entry name" value="Cys_tRNA_synth"/>
    <property type="match status" value="1"/>
</dbReference>
<keyword evidence="25" id="KW-1185">Reference proteome</keyword>
<dbReference type="STRING" id="8496.A0A151NWQ4"/>
<proteinExistence type="inferred from homology"/>
<comment type="function">
    <text evidence="14">Mitochondrial cysteine-specific aminoacyl-tRNA synthetase that catalyzes the ATP-dependent ligation of cysteine to tRNA(Cys).</text>
</comment>
<keyword evidence="10" id="KW-0648">Protein biosynthesis</keyword>
<evidence type="ECO:0000256" key="8">
    <source>
        <dbReference type="ARBA" id="ARBA00022833"/>
    </source>
</evidence>
<dbReference type="SUPFAM" id="SSF52374">
    <property type="entry name" value="Nucleotidylyl transferase"/>
    <property type="match status" value="1"/>
</dbReference>
<sequence length="527" mass="60361">MEESLSGRKEPLVVARAAAVTWYSCGPTVYDHAHLGHACSYVRFDIIRRILTKFFGNEVIMVMGITDIDDKIIKRANEMNISPPALARIYEEDFKQDMAALKVLPPTIYMRVTENIPQIISFIEQIIANGHAYATSKGNVYFDVRSWGNKYGKLTSIYPNAQEETADTDKQHVQDFALWKAAKPQEIFWASPWGKGRPGWHIECSTISSTVFGNQLDIHTGGIDLVFPHHENEIAQCEAYHQCEQWCSYFLHSGHLHIKGNREKMSKSLKNYITIKDFLKKFSSDEFRMFCLRSNYRSATEFSDESMDDAKNLLWAISSFINDANTYIKGQLVCEPIREDVLWERLANTKVNVKAAFADDFDTSRAVSAIMDLIHHGNRQLKAVTKEFGSPRSPIVYAAIISYIENLFNTLGISLGERQVISEDRTPVMFSGVIDELVNFRIKVRNYARAMPEATEVESTMQSQEAKLEEKEKRQLLLLEREPLLQACDNLRRDLAAFGINIKDRGATSTWEAVDQRREQQRTERER</sequence>
<dbReference type="Proteomes" id="UP000050525">
    <property type="component" value="Unassembled WGS sequence"/>
</dbReference>
<evidence type="ECO:0000256" key="14">
    <source>
        <dbReference type="ARBA" id="ARBA00043868"/>
    </source>
</evidence>
<dbReference type="InterPro" id="IPR014729">
    <property type="entry name" value="Rossmann-like_a/b/a_fold"/>
</dbReference>
<evidence type="ECO:0000256" key="3">
    <source>
        <dbReference type="ARBA" id="ARBA00005594"/>
    </source>
</evidence>
<dbReference type="InterPro" id="IPR024909">
    <property type="entry name" value="Cys-tRNA/MSH_ligase"/>
</dbReference>
<keyword evidence="11" id="KW-0496">Mitochondrion</keyword>
<evidence type="ECO:0000259" key="23">
    <source>
        <dbReference type="Pfam" id="PF01406"/>
    </source>
</evidence>
<dbReference type="NCBIfam" id="TIGR00435">
    <property type="entry name" value="cysS"/>
    <property type="match status" value="1"/>
</dbReference>
<evidence type="ECO:0000256" key="10">
    <source>
        <dbReference type="ARBA" id="ARBA00022917"/>
    </source>
</evidence>
<dbReference type="EMBL" id="AKHW03001628">
    <property type="protein sequence ID" value="KYO41307.1"/>
    <property type="molecule type" value="Genomic_DNA"/>
</dbReference>
<dbReference type="CDD" id="cd00672">
    <property type="entry name" value="CysRS_core"/>
    <property type="match status" value="1"/>
</dbReference>
<evidence type="ECO:0000256" key="2">
    <source>
        <dbReference type="ARBA" id="ARBA00004173"/>
    </source>
</evidence>
<dbReference type="PRINTS" id="PR00983">
    <property type="entry name" value="TRNASYNTHCYS"/>
</dbReference>
<comment type="catalytic activity">
    <reaction evidence="16">
        <text>S-disulfanyl-L-cysteine + tRNA(Cys) + ATP = (S)-disulfanyl-L-cysteinyl-tRNA(Cys) + AMP + diphosphate</text>
        <dbReference type="Rhea" id="RHEA:78651"/>
        <dbReference type="Rhea" id="RHEA-COMP:9661"/>
        <dbReference type="Rhea" id="RHEA-COMP:19120"/>
        <dbReference type="ChEBI" id="CHEBI:30616"/>
        <dbReference type="ChEBI" id="CHEBI:33019"/>
        <dbReference type="ChEBI" id="CHEBI:78442"/>
        <dbReference type="ChEBI" id="CHEBI:229465"/>
        <dbReference type="ChEBI" id="CHEBI:229521"/>
        <dbReference type="ChEBI" id="CHEBI:456215"/>
    </reaction>
    <physiologicalReaction direction="left-to-right" evidence="16">
        <dbReference type="Rhea" id="RHEA:78652"/>
    </physiologicalReaction>
</comment>
<evidence type="ECO:0000256" key="15">
    <source>
        <dbReference type="ARBA" id="ARBA00045476"/>
    </source>
</evidence>
<dbReference type="EC" id="6.1.1.16" evidence="4"/>
<comment type="catalytic activity">
    <reaction evidence="19">
        <text>S-sulfanyl-L-cysteine + tRNA(Cys) + ATP = (S)-sulfanyl-L-cysteinyl-tRNA(Cys) + AMP + diphosphate</text>
        <dbReference type="Rhea" id="RHEA:78647"/>
        <dbReference type="Rhea" id="RHEA-COMP:9661"/>
        <dbReference type="Rhea" id="RHEA-COMP:19119"/>
        <dbReference type="ChEBI" id="CHEBI:30616"/>
        <dbReference type="ChEBI" id="CHEBI:33019"/>
        <dbReference type="ChEBI" id="CHEBI:58591"/>
        <dbReference type="ChEBI" id="CHEBI:78442"/>
        <dbReference type="ChEBI" id="CHEBI:229520"/>
        <dbReference type="ChEBI" id="CHEBI:456215"/>
    </reaction>
    <physiologicalReaction direction="left-to-right" evidence="19">
        <dbReference type="Rhea" id="RHEA:78648"/>
    </physiologicalReaction>
</comment>
<evidence type="ECO:0000256" key="16">
    <source>
        <dbReference type="ARBA" id="ARBA00047499"/>
    </source>
</evidence>
<dbReference type="GO" id="GO:0005524">
    <property type="term" value="F:ATP binding"/>
    <property type="evidence" value="ECO:0007669"/>
    <property type="project" value="UniProtKB-KW"/>
</dbReference>
<evidence type="ECO:0000256" key="5">
    <source>
        <dbReference type="ARBA" id="ARBA00022598"/>
    </source>
</evidence>
<dbReference type="Gene3D" id="1.20.120.1910">
    <property type="entry name" value="Cysteine-tRNA ligase, C-terminal anti-codon recognition domain"/>
    <property type="match status" value="1"/>
</dbReference>
<dbReference type="FunFam" id="1.20.120.1910:FF:000010">
    <property type="entry name" value="Cysteinyl-tRNA synthetase 2, mitochondrial"/>
    <property type="match status" value="1"/>
</dbReference>
<comment type="catalytic activity">
    <reaction evidence="18">
        <text>S-sulfanyl-L-cysteine + L-cysteine = S-disulfanyl-L-cysteine + L-alanine</text>
        <dbReference type="Rhea" id="RHEA:78627"/>
        <dbReference type="ChEBI" id="CHEBI:35235"/>
        <dbReference type="ChEBI" id="CHEBI:57972"/>
        <dbReference type="ChEBI" id="CHEBI:58591"/>
        <dbReference type="ChEBI" id="CHEBI:229465"/>
    </reaction>
    <physiologicalReaction direction="left-to-right" evidence="18">
        <dbReference type="Rhea" id="RHEA:78628"/>
    </physiologicalReaction>
</comment>
<dbReference type="Gene3D" id="3.40.50.620">
    <property type="entry name" value="HUPs"/>
    <property type="match status" value="1"/>
</dbReference>
<dbReference type="SUPFAM" id="SSF47323">
    <property type="entry name" value="Anticodon-binding domain of a subclass of class I aminoacyl-tRNA synthetases"/>
    <property type="match status" value="1"/>
</dbReference>
<evidence type="ECO:0000256" key="20">
    <source>
        <dbReference type="ARBA" id="ARBA00049046"/>
    </source>
</evidence>
<evidence type="ECO:0000256" key="22">
    <source>
        <dbReference type="SAM" id="Coils"/>
    </source>
</evidence>
<organism evidence="24 25">
    <name type="scientific">Alligator mississippiensis</name>
    <name type="common">American alligator</name>
    <dbReference type="NCBI Taxonomy" id="8496"/>
    <lineage>
        <taxon>Eukaryota</taxon>
        <taxon>Metazoa</taxon>
        <taxon>Chordata</taxon>
        <taxon>Craniata</taxon>
        <taxon>Vertebrata</taxon>
        <taxon>Euteleostomi</taxon>
        <taxon>Archelosauria</taxon>
        <taxon>Archosauria</taxon>
        <taxon>Crocodylia</taxon>
        <taxon>Alligatoridae</taxon>
        <taxon>Alligatorinae</taxon>
        <taxon>Alligator</taxon>
    </lineage>
</organism>
<protein>
    <recommendedName>
        <fullName evidence="21">Probable cysteine--tRNA ligase, mitochondrial</fullName>
        <ecNumber evidence="4">6.1.1.16</ecNumber>
    </recommendedName>
    <alternativeName>
        <fullName evidence="13">Cysteinyl-tRNA synthetase</fullName>
    </alternativeName>
</protein>
<dbReference type="PANTHER" id="PTHR10890:SF27">
    <property type="entry name" value="CYSTEINE--TRNA LIGASE, MITOCHONDRIAL-RELATED"/>
    <property type="match status" value="1"/>
</dbReference>
<comment type="similarity">
    <text evidence="3">Belongs to the class-I aminoacyl-tRNA synthetase family.</text>
</comment>
<comment type="caution">
    <text evidence="24">The sequence shown here is derived from an EMBL/GenBank/DDBJ whole genome shotgun (WGS) entry which is preliminary data.</text>
</comment>
<dbReference type="PANTHER" id="PTHR10890">
    <property type="entry name" value="CYSTEINYL-TRNA SYNTHETASE"/>
    <property type="match status" value="1"/>
</dbReference>
<name>A0A151NWQ4_ALLMI</name>
<evidence type="ECO:0000256" key="1">
    <source>
        <dbReference type="ARBA" id="ARBA00001947"/>
    </source>
</evidence>
<comment type="function">
    <text evidence="15">In addition to its role as an aminoacyl-tRNA synthetase, has also cysteine persulfide synthase activity. Produces reactive persulfide species such as cysteine persulfide (CysSSH) from substrate cysteine and mediate direct incorporation of CysSSH into proteins during translations, resulting in protein persulfides and polysulfides. CysSSHs behave as potent antioxidants and cellular protectants.</text>
</comment>
<evidence type="ECO:0000256" key="13">
    <source>
        <dbReference type="ARBA" id="ARBA00031499"/>
    </source>
</evidence>
<keyword evidence="22" id="KW-0175">Coiled coil</keyword>
<evidence type="ECO:0000256" key="12">
    <source>
        <dbReference type="ARBA" id="ARBA00023146"/>
    </source>
</evidence>
<dbReference type="Pfam" id="PF01406">
    <property type="entry name" value="tRNA-synt_1e"/>
    <property type="match status" value="1"/>
</dbReference>
<dbReference type="GO" id="GO:0004817">
    <property type="term" value="F:cysteine-tRNA ligase activity"/>
    <property type="evidence" value="ECO:0007669"/>
    <property type="project" value="UniProtKB-EC"/>
</dbReference>
<evidence type="ECO:0000256" key="11">
    <source>
        <dbReference type="ARBA" id="ARBA00023128"/>
    </source>
</evidence>
<comment type="cofactor">
    <cofactor evidence="1">
        <name>Zn(2+)</name>
        <dbReference type="ChEBI" id="CHEBI:29105"/>
    </cofactor>
</comment>
<dbReference type="InterPro" id="IPR009080">
    <property type="entry name" value="tRNAsynth_Ia_anticodon-bd"/>
</dbReference>
<evidence type="ECO:0000256" key="6">
    <source>
        <dbReference type="ARBA" id="ARBA00022723"/>
    </source>
</evidence>
<keyword evidence="5 24" id="KW-0436">Ligase</keyword>
<comment type="subcellular location">
    <subcellularLocation>
        <location evidence="2">Mitochondrion</location>
    </subcellularLocation>
</comment>
<comment type="catalytic activity">
    <reaction evidence="17">
        <text>2 L-cysteine = S-sulfanyl-L-cysteine + L-alanine</text>
        <dbReference type="Rhea" id="RHEA:78543"/>
        <dbReference type="ChEBI" id="CHEBI:35235"/>
        <dbReference type="ChEBI" id="CHEBI:57972"/>
        <dbReference type="ChEBI" id="CHEBI:58591"/>
    </reaction>
    <physiologicalReaction direction="left-to-right" evidence="17">
        <dbReference type="Rhea" id="RHEA:78544"/>
    </physiologicalReaction>
</comment>
<dbReference type="GO" id="GO:0005739">
    <property type="term" value="C:mitochondrion"/>
    <property type="evidence" value="ECO:0007669"/>
    <property type="project" value="UniProtKB-SubCell"/>
</dbReference>
<dbReference type="AlphaFoldDB" id="A0A151NWQ4"/>
<keyword evidence="7" id="KW-0547">Nucleotide-binding</keyword>
<feature type="domain" description="tRNA synthetases class I catalytic" evidence="23">
    <location>
        <begin position="15"/>
        <end position="311"/>
    </location>
</feature>
<keyword evidence="9" id="KW-0067">ATP-binding</keyword>
<dbReference type="InterPro" id="IPR032678">
    <property type="entry name" value="tRNA-synt_1_cat_dom"/>
</dbReference>
<keyword evidence="8" id="KW-0862">Zinc</keyword>
<feature type="coiled-coil region" evidence="22">
    <location>
        <begin position="454"/>
        <end position="481"/>
    </location>
</feature>